<dbReference type="Gene3D" id="3.30.420.40">
    <property type="match status" value="2"/>
</dbReference>
<dbReference type="PANTHER" id="PTHR32432">
    <property type="entry name" value="CELL DIVISION PROTEIN FTSA-RELATED"/>
    <property type="match status" value="1"/>
</dbReference>
<accession>A0A3L7ZM38</accession>
<dbReference type="OrthoDB" id="9768127at2"/>
<dbReference type="GO" id="GO:0032153">
    <property type="term" value="C:cell division site"/>
    <property type="evidence" value="ECO:0007669"/>
    <property type="project" value="UniProtKB-UniRule"/>
</dbReference>
<dbReference type="InterPro" id="IPR020823">
    <property type="entry name" value="Cell_div_FtsA"/>
</dbReference>
<dbReference type="SMART" id="SM00842">
    <property type="entry name" value="FtsA"/>
    <property type="match status" value="1"/>
</dbReference>
<evidence type="ECO:0000256" key="6">
    <source>
        <dbReference type="PIRNR" id="PIRNR003101"/>
    </source>
</evidence>
<feature type="compositionally biased region" description="Basic and acidic residues" evidence="7">
    <location>
        <begin position="410"/>
        <end position="438"/>
    </location>
</feature>
<dbReference type="GO" id="GO:0009898">
    <property type="term" value="C:cytoplasmic side of plasma membrane"/>
    <property type="evidence" value="ECO:0007669"/>
    <property type="project" value="UniProtKB-UniRule"/>
</dbReference>
<comment type="caution">
    <text evidence="9">The sequence shown here is derived from an EMBL/GenBank/DDBJ whole genome shotgun (WGS) entry which is preliminary data.</text>
</comment>
<evidence type="ECO:0000313" key="11">
    <source>
        <dbReference type="Proteomes" id="UP000278164"/>
    </source>
</evidence>
<reference evidence="9 11" key="1">
    <citation type="submission" date="2018-09" db="EMBL/GenBank/DDBJ databases">
        <title>Murine metabolic-syndrome-specific gut microbial biobank.</title>
        <authorList>
            <person name="Liu C."/>
        </authorList>
    </citation>
    <scope>NUCLEOTIDE SEQUENCE [LARGE SCALE GENOMIC DNA]</scope>
    <source>
        <strain evidence="9 11">8-P5</strain>
    </source>
</reference>
<dbReference type="InterPro" id="IPR043129">
    <property type="entry name" value="ATPase_NBD"/>
</dbReference>
<dbReference type="AlphaFoldDB" id="A0A3L7ZM38"/>
<comment type="subunit">
    <text evidence="5">Self-interacts. Interacts with FtsZ.</text>
</comment>
<dbReference type="Proteomes" id="UP000278164">
    <property type="component" value="Unassembled WGS sequence"/>
</dbReference>
<name>A0A3L7ZM38_PARDI</name>
<sequence>MAYTDFIAAIDLGTSHMVGMVGTKNATGALSIIAYEVENSGTCIRRGCVYNIDETAMRIKRLVNKLENKLNGTKIGKVYVGLAGQSLCSIEHSVSKLLGVSGVVTDELLDSLRQECCKYQSDDMRDVLVAVSPVYFLDNKQVANPVGLSCSRIEARYRLIVGRPSLKRNLIYSVERAKLEIAGLIVSSLALADSVLTDTDKAKGCALIEFGAGVTTLVVYKEGKLLGLSVVPFGGNVITKDIESLGLSTQEAERLKQTYGSAVTDRTNDHVQITSSIGFGAAVTQKELNNVVEARTKEIVENVFACLERMVQTAGMLGAGVVIAGGGANLQRLPDLIKEIFKLEVRYASVSRNSVESGDLVTNDSLFAVALSILMKGEVNCAVTPEPVFVPEQPDQVEEKSETSVVTPEPEVKEPQAKTSIGKDTRKGGTKSREDSFWDKLRRKRENLMGGLFDEENI</sequence>
<dbReference type="EMBL" id="SRYM01000011">
    <property type="protein sequence ID" value="TGY60009.1"/>
    <property type="molecule type" value="Genomic_DNA"/>
</dbReference>
<evidence type="ECO:0000256" key="3">
    <source>
        <dbReference type="ARBA" id="ARBA00023136"/>
    </source>
</evidence>
<evidence type="ECO:0000259" key="8">
    <source>
        <dbReference type="SMART" id="SM00842"/>
    </source>
</evidence>
<dbReference type="InterPro" id="IPR003494">
    <property type="entry name" value="SHS2_FtsA"/>
</dbReference>
<evidence type="ECO:0000256" key="4">
    <source>
        <dbReference type="ARBA" id="ARBA00023306"/>
    </source>
</evidence>
<dbReference type="Gene3D" id="3.30.1490.110">
    <property type="match status" value="1"/>
</dbReference>
<dbReference type="Proteomes" id="UP000310032">
    <property type="component" value="Unassembled WGS sequence"/>
</dbReference>
<gene>
    <name evidence="5 9" type="primary">ftsA</name>
    <name evidence="9" type="ORF">D7V78_13835</name>
    <name evidence="10" type="ORF">E5342_05750</name>
</gene>
<dbReference type="SUPFAM" id="SSF53067">
    <property type="entry name" value="Actin-like ATPase domain"/>
    <property type="match status" value="2"/>
</dbReference>
<dbReference type="GO" id="GO:0043093">
    <property type="term" value="P:FtsZ-dependent cytokinesis"/>
    <property type="evidence" value="ECO:0007669"/>
    <property type="project" value="UniProtKB-UniRule"/>
</dbReference>
<keyword evidence="1 5" id="KW-1003">Cell membrane</keyword>
<dbReference type="InterPro" id="IPR050696">
    <property type="entry name" value="FtsA/MreB"/>
</dbReference>
<comment type="subcellular location">
    <subcellularLocation>
        <location evidence="5">Cell membrane</location>
        <topology evidence="5">Peripheral membrane protein</topology>
        <orientation evidence="5">Cytoplasmic side</orientation>
    </subcellularLocation>
    <text evidence="5">Localizes to the Z ring in an FtsZ-dependent manner. Targeted to the membrane through a conserved C-terminal amphipathic helix.</text>
</comment>
<feature type="region of interest" description="Disordered" evidence="7">
    <location>
        <begin position="393"/>
        <end position="438"/>
    </location>
</feature>
<dbReference type="NCBIfam" id="TIGR01174">
    <property type="entry name" value="ftsA"/>
    <property type="match status" value="1"/>
</dbReference>
<comment type="function">
    <text evidence="5 6">Cell division protein that is involved in the assembly of the Z ring. May serve as a membrane anchor for the Z ring.</text>
</comment>
<dbReference type="Pfam" id="PF02491">
    <property type="entry name" value="SHS2_FTSA"/>
    <property type="match status" value="1"/>
</dbReference>
<dbReference type="EMBL" id="RAYI01000027">
    <property type="protein sequence ID" value="RLT72818.1"/>
    <property type="molecule type" value="Genomic_DNA"/>
</dbReference>
<dbReference type="Pfam" id="PF14450">
    <property type="entry name" value="FtsA"/>
    <property type="match status" value="1"/>
</dbReference>
<keyword evidence="3 5" id="KW-0472">Membrane</keyword>
<dbReference type="PIRSF" id="PIRSF003101">
    <property type="entry name" value="FtsA"/>
    <property type="match status" value="1"/>
</dbReference>
<dbReference type="PANTHER" id="PTHR32432:SF4">
    <property type="entry name" value="CELL DIVISION PROTEIN FTSA"/>
    <property type="match status" value="1"/>
</dbReference>
<evidence type="ECO:0000256" key="1">
    <source>
        <dbReference type="ARBA" id="ARBA00022475"/>
    </source>
</evidence>
<dbReference type="HAMAP" id="MF_02033">
    <property type="entry name" value="FtsA"/>
    <property type="match status" value="1"/>
</dbReference>
<keyword evidence="2 5" id="KW-0132">Cell division</keyword>
<evidence type="ECO:0000256" key="7">
    <source>
        <dbReference type="SAM" id="MobiDB-lite"/>
    </source>
</evidence>
<evidence type="ECO:0000313" key="10">
    <source>
        <dbReference type="EMBL" id="TGY60009.1"/>
    </source>
</evidence>
<evidence type="ECO:0000256" key="2">
    <source>
        <dbReference type="ARBA" id="ARBA00022618"/>
    </source>
</evidence>
<protein>
    <recommendedName>
        <fullName evidence="5 6">Cell division protein FtsA</fullName>
    </recommendedName>
</protein>
<dbReference type="RefSeq" id="WP_121736696.1">
    <property type="nucleotide sequence ID" value="NZ_QXXG01000027.1"/>
</dbReference>
<evidence type="ECO:0000313" key="12">
    <source>
        <dbReference type="Proteomes" id="UP000310032"/>
    </source>
</evidence>
<evidence type="ECO:0000256" key="5">
    <source>
        <dbReference type="HAMAP-Rule" id="MF_02033"/>
    </source>
</evidence>
<comment type="similarity">
    <text evidence="5 6">Belongs to the FtsA/MreB family.</text>
</comment>
<feature type="domain" description="SHS2" evidence="8">
    <location>
        <begin position="7"/>
        <end position="195"/>
    </location>
</feature>
<proteinExistence type="inferred from homology"/>
<keyword evidence="4 5" id="KW-0131">Cell cycle</keyword>
<organism evidence="9 11">
    <name type="scientific">Parabacteroides distasonis</name>
    <dbReference type="NCBI Taxonomy" id="823"/>
    <lineage>
        <taxon>Bacteria</taxon>
        <taxon>Pseudomonadati</taxon>
        <taxon>Bacteroidota</taxon>
        <taxon>Bacteroidia</taxon>
        <taxon>Bacteroidales</taxon>
        <taxon>Tannerellaceae</taxon>
        <taxon>Parabacteroides</taxon>
    </lineage>
</organism>
<evidence type="ECO:0000313" key="9">
    <source>
        <dbReference type="EMBL" id="RLT72818.1"/>
    </source>
</evidence>
<reference evidence="10 12" key="2">
    <citation type="submission" date="2019-04" db="EMBL/GenBank/DDBJ databases">
        <title>Microbes associate with the intestines of laboratory mice.</title>
        <authorList>
            <person name="Navarre W."/>
            <person name="Wong E."/>
            <person name="Huang K."/>
            <person name="Tropini C."/>
            <person name="Ng K."/>
            <person name="Yu B."/>
        </authorList>
    </citation>
    <scope>NUCLEOTIDE SEQUENCE [LARGE SCALE GENOMIC DNA]</scope>
    <source>
        <strain evidence="10 12">NM39_I3</strain>
    </source>
</reference>